<evidence type="ECO:0000256" key="7">
    <source>
        <dbReference type="ARBA" id="ARBA00023098"/>
    </source>
</evidence>
<dbReference type="PANTHER" id="PTHR21290">
    <property type="entry name" value="SPHINGOMYELIN SYNTHETASE"/>
    <property type="match status" value="1"/>
</dbReference>
<keyword evidence="6 9" id="KW-1133">Transmembrane helix</keyword>
<dbReference type="InterPro" id="IPR025749">
    <property type="entry name" value="Sphingomyelin_synth-like_dom"/>
</dbReference>
<sequence>MSHHQIFAMKVNPTKIDNEFNKIFQPSRARALLSFSLLLFAWLANEVAIAWIHDRVPRKDDPLPDLWFSIFPEVPGCIQIAECIILIISVSCIAVMIFHQYRWVVVSRSLFCISLSYLFRAICITVIQVPVPSKTTYCAPQSSGSIELIVGRVLKVAWALGVEQFRPRELCGDLIVSGHTICLFGALLTFRRYIPKSLRVVGKIYHMASFVALACILLARKHYTIDVIFGYMISTRIFWEYHALAESYHKGTFESNPLRNCIWSFIVPHIEENVPPPHYFVNRFEVSFGCPIHLNRRKLSDLKSLA</sequence>
<feature type="transmembrane region" description="Helical" evidence="9">
    <location>
        <begin position="73"/>
        <end position="98"/>
    </location>
</feature>
<evidence type="ECO:0000256" key="9">
    <source>
        <dbReference type="SAM" id="Phobius"/>
    </source>
</evidence>
<dbReference type="CDD" id="cd01610">
    <property type="entry name" value="PAP2_like"/>
    <property type="match status" value="1"/>
</dbReference>
<proteinExistence type="inferred from homology"/>
<dbReference type="GO" id="GO:0016020">
    <property type="term" value="C:membrane"/>
    <property type="evidence" value="ECO:0007669"/>
    <property type="project" value="UniProtKB-SubCell"/>
</dbReference>
<gene>
    <name evidence="11" type="ORF">AB6A40_003703</name>
</gene>
<feature type="transmembrane region" description="Helical" evidence="9">
    <location>
        <begin position="200"/>
        <end position="219"/>
    </location>
</feature>
<dbReference type="Pfam" id="PF14360">
    <property type="entry name" value="PAP2_C"/>
    <property type="match status" value="1"/>
</dbReference>
<evidence type="ECO:0000256" key="6">
    <source>
        <dbReference type="ARBA" id="ARBA00022989"/>
    </source>
</evidence>
<keyword evidence="5" id="KW-0746">Sphingolipid metabolism</keyword>
<evidence type="ECO:0000313" key="11">
    <source>
        <dbReference type="EMBL" id="MFH4976994.1"/>
    </source>
</evidence>
<dbReference type="EMBL" id="JBGFUD010001982">
    <property type="protein sequence ID" value="MFH4976994.1"/>
    <property type="molecule type" value="Genomic_DNA"/>
</dbReference>
<evidence type="ECO:0000256" key="2">
    <source>
        <dbReference type="ARBA" id="ARBA00005441"/>
    </source>
</evidence>
<evidence type="ECO:0000256" key="5">
    <source>
        <dbReference type="ARBA" id="ARBA00022919"/>
    </source>
</evidence>
<evidence type="ECO:0000256" key="3">
    <source>
        <dbReference type="ARBA" id="ARBA00022679"/>
    </source>
</evidence>
<evidence type="ECO:0000256" key="4">
    <source>
        <dbReference type="ARBA" id="ARBA00022692"/>
    </source>
</evidence>
<dbReference type="GO" id="GO:0016740">
    <property type="term" value="F:transferase activity"/>
    <property type="evidence" value="ECO:0007669"/>
    <property type="project" value="UniProtKB-KW"/>
</dbReference>
<protein>
    <recommendedName>
        <fullName evidence="10">Sphingomyelin synthase-like domain-containing protein</fullName>
    </recommendedName>
</protein>
<dbReference type="GO" id="GO:0006665">
    <property type="term" value="P:sphingolipid metabolic process"/>
    <property type="evidence" value="ECO:0007669"/>
    <property type="project" value="UniProtKB-KW"/>
</dbReference>
<comment type="similarity">
    <text evidence="2">Belongs to the sphingomyelin synthase family.</text>
</comment>
<organism evidence="11 12">
    <name type="scientific">Gnathostoma spinigerum</name>
    <dbReference type="NCBI Taxonomy" id="75299"/>
    <lineage>
        <taxon>Eukaryota</taxon>
        <taxon>Metazoa</taxon>
        <taxon>Ecdysozoa</taxon>
        <taxon>Nematoda</taxon>
        <taxon>Chromadorea</taxon>
        <taxon>Rhabditida</taxon>
        <taxon>Spirurina</taxon>
        <taxon>Gnathostomatomorpha</taxon>
        <taxon>Gnathostomatoidea</taxon>
        <taxon>Gnathostomatidae</taxon>
        <taxon>Gnathostoma</taxon>
    </lineage>
</organism>
<dbReference type="PANTHER" id="PTHR21290:SF4">
    <property type="entry name" value="SPHINGOMYELIN SYNTHASE-RELATED 2"/>
    <property type="match status" value="1"/>
</dbReference>
<evidence type="ECO:0000259" key="10">
    <source>
        <dbReference type="Pfam" id="PF14360"/>
    </source>
</evidence>
<evidence type="ECO:0000256" key="8">
    <source>
        <dbReference type="ARBA" id="ARBA00023136"/>
    </source>
</evidence>
<keyword evidence="8 9" id="KW-0472">Membrane</keyword>
<accession>A0ABD6EAB6</accession>
<keyword evidence="4 9" id="KW-0812">Transmembrane</keyword>
<dbReference type="AlphaFoldDB" id="A0ABD6EAB6"/>
<comment type="subcellular location">
    <subcellularLocation>
        <location evidence="1">Membrane</location>
        <topology evidence="1">Multi-pass membrane protein</topology>
    </subcellularLocation>
</comment>
<keyword evidence="7" id="KW-0443">Lipid metabolism</keyword>
<keyword evidence="3" id="KW-0808">Transferase</keyword>
<feature type="domain" description="Sphingomyelin synthase-like" evidence="10">
    <location>
        <begin position="171"/>
        <end position="243"/>
    </location>
</feature>
<evidence type="ECO:0000256" key="1">
    <source>
        <dbReference type="ARBA" id="ARBA00004141"/>
    </source>
</evidence>
<name>A0ABD6EAB6_9BILA</name>
<evidence type="ECO:0000313" key="12">
    <source>
        <dbReference type="Proteomes" id="UP001608902"/>
    </source>
</evidence>
<dbReference type="InterPro" id="IPR045221">
    <property type="entry name" value="Sphingomyelin_synth-like"/>
</dbReference>
<feature type="transmembrane region" description="Helical" evidence="9">
    <location>
        <begin position="31"/>
        <end position="53"/>
    </location>
</feature>
<reference evidence="11 12" key="1">
    <citation type="submission" date="2024-08" db="EMBL/GenBank/DDBJ databases">
        <title>Gnathostoma spinigerum genome.</title>
        <authorList>
            <person name="Gonzalez-Bertolin B."/>
            <person name="Monzon S."/>
            <person name="Zaballos A."/>
            <person name="Jimenez P."/>
            <person name="Dekumyoy P."/>
            <person name="Varona S."/>
            <person name="Cuesta I."/>
            <person name="Sumanam S."/>
            <person name="Adisakwattana P."/>
            <person name="Gasser R.B."/>
            <person name="Hernandez-Gonzalez A."/>
            <person name="Young N.D."/>
            <person name="Perteguer M.J."/>
        </authorList>
    </citation>
    <scope>NUCLEOTIDE SEQUENCE [LARGE SCALE GENOMIC DNA]</scope>
    <source>
        <strain evidence="11">AL3</strain>
        <tissue evidence="11">Liver</tissue>
    </source>
</reference>
<comment type="caution">
    <text evidence="11">The sequence shown here is derived from an EMBL/GenBank/DDBJ whole genome shotgun (WGS) entry which is preliminary data.</text>
</comment>
<feature type="transmembrane region" description="Helical" evidence="9">
    <location>
        <begin position="110"/>
        <end position="131"/>
    </location>
</feature>
<dbReference type="Proteomes" id="UP001608902">
    <property type="component" value="Unassembled WGS sequence"/>
</dbReference>
<keyword evidence="12" id="KW-1185">Reference proteome</keyword>